<keyword evidence="1" id="KW-1277">Toxin-antitoxin system</keyword>
<evidence type="ECO:0000313" key="4">
    <source>
        <dbReference type="Proteomes" id="UP000199149"/>
    </source>
</evidence>
<dbReference type="GO" id="GO:0006402">
    <property type="term" value="P:mRNA catabolic process"/>
    <property type="evidence" value="ECO:0007669"/>
    <property type="project" value="TreeGrafter"/>
</dbReference>
<name>A0A1I5BGM9_9FLAO</name>
<dbReference type="Pfam" id="PF15738">
    <property type="entry name" value="YafQ_toxin"/>
    <property type="match status" value="1"/>
</dbReference>
<accession>A0A1I5BGM9</accession>
<dbReference type="NCBIfam" id="TIGR02385">
    <property type="entry name" value="RelE_StbE"/>
    <property type="match status" value="1"/>
</dbReference>
<dbReference type="PANTHER" id="PTHR40588">
    <property type="entry name" value="MRNA INTERFERASE TOXIN YAFQ"/>
    <property type="match status" value="1"/>
</dbReference>
<evidence type="ECO:0000313" key="3">
    <source>
        <dbReference type="EMBL" id="SFN73641.1"/>
    </source>
</evidence>
<keyword evidence="4" id="KW-1185">Reference proteome</keyword>
<dbReference type="GO" id="GO:0006415">
    <property type="term" value="P:translational termination"/>
    <property type="evidence" value="ECO:0007669"/>
    <property type="project" value="TreeGrafter"/>
</dbReference>
<dbReference type="STRING" id="684065.SAMN05421738_1333"/>
<dbReference type="EMBL" id="FOUZ01000033">
    <property type="protein sequence ID" value="SFN73641.1"/>
    <property type="molecule type" value="Genomic_DNA"/>
</dbReference>
<evidence type="ECO:0000256" key="2">
    <source>
        <dbReference type="PIRSR" id="PIRSR006156-1"/>
    </source>
</evidence>
<dbReference type="OrthoDB" id="7030467at2"/>
<dbReference type="PIRSF" id="PIRSF006156">
    <property type="entry name" value="YafQ"/>
    <property type="match status" value="1"/>
</dbReference>
<gene>
    <name evidence="3" type="ORF">SAMN05421738_1333</name>
</gene>
<dbReference type="Gene3D" id="3.30.2310.20">
    <property type="entry name" value="RelE-like"/>
    <property type="match status" value="1"/>
</dbReference>
<dbReference type="PANTHER" id="PTHR40588:SF1">
    <property type="entry name" value="MRNA INTERFERASE TOXIN YAFQ"/>
    <property type="match status" value="1"/>
</dbReference>
<organism evidence="3 4">
    <name type="scientific">Algoriella xinjiangensis</name>
    <dbReference type="NCBI Taxonomy" id="684065"/>
    <lineage>
        <taxon>Bacteria</taxon>
        <taxon>Pseudomonadati</taxon>
        <taxon>Bacteroidota</taxon>
        <taxon>Flavobacteriia</taxon>
        <taxon>Flavobacteriales</taxon>
        <taxon>Weeksellaceae</taxon>
        <taxon>Algoriella</taxon>
    </lineage>
</organism>
<dbReference type="Proteomes" id="UP000199149">
    <property type="component" value="Unassembled WGS sequence"/>
</dbReference>
<dbReference type="RefSeq" id="WP_092910726.1">
    <property type="nucleotide sequence ID" value="NZ_FOUZ01000033.1"/>
</dbReference>
<dbReference type="InterPro" id="IPR004386">
    <property type="entry name" value="Toxin_YafQ-like"/>
</dbReference>
<dbReference type="InterPro" id="IPR035093">
    <property type="entry name" value="RelE/ParE_toxin_dom_sf"/>
</dbReference>
<proteinExistence type="predicted"/>
<dbReference type="GO" id="GO:0004521">
    <property type="term" value="F:RNA endonuclease activity"/>
    <property type="evidence" value="ECO:0007669"/>
    <property type="project" value="TreeGrafter"/>
</dbReference>
<dbReference type="SUPFAM" id="SSF143011">
    <property type="entry name" value="RelE-like"/>
    <property type="match status" value="1"/>
</dbReference>
<protein>
    <submittedName>
        <fullName evidence="3">mRNA interferase YafQ</fullName>
    </submittedName>
</protein>
<dbReference type="InterPro" id="IPR007712">
    <property type="entry name" value="RelE/ParE_toxin"/>
</dbReference>
<sequence>MNNYKLIFSTQFKKDFKKFKKAPKKVQDIEMCLELLIKGGADNLPLKMKAHKLIGDYKDYWECHINSDLLLIWFQFDEDKKEIHLTRIGSHSDLFK</sequence>
<feature type="active site" description="Proton donor" evidence="2">
    <location>
        <position position="91"/>
    </location>
</feature>
<reference evidence="4" key="1">
    <citation type="submission" date="2016-10" db="EMBL/GenBank/DDBJ databases">
        <authorList>
            <person name="Varghese N."/>
            <person name="Submissions S."/>
        </authorList>
    </citation>
    <scope>NUCLEOTIDE SEQUENCE [LARGE SCALE GENOMIC DNA]</scope>
    <source>
        <strain evidence="4">XJ109</strain>
    </source>
</reference>
<evidence type="ECO:0000256" key="1">
    <source>
        <dbReference type="ARBA" id="ARBA00022649"/>
    </source>
</evidence>
<dbReference type="AlphaFoldDB" id="A0A1I5BGM9"/>